<keyword evidence="2" id="KW-1185">Reference proteome</keyword>
<dbReference type="AlphaFoldDB" id="A0A8H6E964"/>
<protein>
    <submittedName>
        <fullName evidence="1">Uncharacterized protein</fullName>
    </submittedName>
</protein>
<gene>
    <name evidence="1" type="ORF">ETB97_008543</name>
</gene>
<dbReference type="InterPro" id="IPR052895">
    <property type="entry name" value="HetReg/Transcr_Mod"/>
</dbReference>
<proteinExistence type="predicted"/>
<evidence type="ECO:0000313" key="2">
    <source>
        <dbReference type="Proteomes" id="UP000541154"/>
    </source>
</evidence>
<dbReference type="PANTHER" id="PTHR24148">
    <property type="entry name" value="ANKYRIN REPEAT DOMAIN-CONTAINING PROTEIN 39 HOMOLOG-RELATED"/>
    <property type="match status" value="1"/>
</dbReference>
<accession>A0A8H6E964</accession>
<dbReference type="Proteomes" id="UP000541154">
    <property type="component" value="Unassembled WGS sequence"/>
</dbReference>
<name>A0A8H6E964_PETAA</name>
<evidence type="ECO:0000313" key="1">
    <source>
        <dbReference type="EMBL" id="KAF5864137.1"/>
    </source>
</evidence>
<dbReference type="EMBL" id="SPNV01000039">
    <property type="protein sequence ID" value="KAF5864137.1"/>
    <property type="molecule type" value="Genomic_DNA"/>
</dbReference>
<dbReference type="PANTHER" id="PTHR24148:SF64">
    <property type="entry name" value="HETEROKARYON INCOMPATIBILITY DOMAIN-CONTAINING PROTEIN"/>
    <property type="match status" value="1"/>
</dbReference>
<sequence>MQSASIHCGTKAVQWEEFADAVSILVAAQDKIRKLFDFETWKEGPQTLGEVQTFGANALLEATSRLFLRTENGETLQPVKGFEYLVTLKTFDAGDPRDLIYSLLSIASDTQNYSAYSGKSEQGQQATSTKIVFDYELPDIEVYGSFMWYCIDSSGSLDIICRPWAMPLKNTRRPLPSWIRLLRDAEFGKPEEAYDGQKNREILVGPVGHLRYNVSSRKLFERVTLRNEYQGGSQRNGLPPEVQREAVRSHLCDTQKFTI</sequence>
<organism evidence="1 2">
    <name type="scientific">Petromyces alliaceus</name>
    <name type="common">Aspergillus alliaceus</name>
    <dbReference type="NCBI Taxonomy" id="209559"/>
    <lineage>
        <taxon>Eukaryota</taxon>
        <taxon>Fungi</taxon>
        <taxon>Dikarya</taxon>
        <taxon>Ascomycota</taxon>
        <taxon>Pezizomycotina</taxon>
        <taxon>Eurotiomycetes</taxon>
        <taxon>Eurotiomycetidae</taxon>
        <taxon>Eurotiales</taxon>
        <taxon>Aspergillaceae</taxon>
        <taxon>Aspergillus</taxon>
        <taxon>Aspergillus subgen. Circumdati</taxon>
    </lineage>
</organism>
<comment type="caution">
    <text evidence="1">The sequence shown here is derived from an EMBL/GenBank/DDBJ whole genome shotgun (WGS) entry which is preliminary data.</text>
</comment>
<reference evidence="1 2" key="1">
    <citation type="submission" date="2019-04" db="EMBL/GenBank/DDBJ databases">
        <title>Aspergillus burnettii sp. nov., novel species from soil in southeast Queensland.</title>
        <authorList>
            <person name="Gilchrist C.L.M."/>
            <person name="Pitt J.I."/>
            <person name="Lange L."/>
            <person name="Lacey H.J."/>
            <person name="Vuong D."/>
            <person name="Midgley D.J."/>
            <person name="Greenfield P."/>
            <person name="Bradbury M."/>
            <person name="Lacey E."/>
            <person name="Busk P.K."/>
            <person name="Pilgaard B."/>
            <person name="Chooi Y.H."/>
            <person name="Piggott A.M."/>
        </authorList>
    </citation>
    <scope>NUCLEOTIDE SEQUENCE [LARGE SCALE GENOMIC DNA]</scope>
    <source>
        <strain evidence="1 2">FRR 5400</strain>
    </source>
</reference>